<gene>
    <name evidence="7" type="ordered locus">Ecym_5534</name>
</gene>
<comment type="function">
    <text evidence="4">Required for vacuolar assembly and vacuolar traffic.</text>
</comment>
<dbReference type="Pfam" id="PF23411">
    <property type="entry name" value="Beta-prop_Vps41"/>
    <property type="match status" value="1"/>
</dbReference>
<dbReference type="GO" id="GO:0035091">
    <property type="term" value="F:phosphatidylinositol binding"/>
    <property type="evidence" value="ECO:0007669"/>
    <property type="project" value="EnsemblFungi"/>
</dbReference>
<dbReference type="FunFam" id="2.130.10.10:FF:000933">
    <property type="entry name" value="Vacuolar protein sorting-associated protein 41"/>
    <property type="match status" value="1"/>
</dbReference>
<evidence type="ECO:0000256" key="2">
    <source>
        <dbReference type="ARBA" id="ARBA00022448"/>
    </source>
</evidence>
<dbReference type="KEGG" id="erc:Ecym_5534"/>
<dbReference type="GO" id="GO:0042144">
    <property type="term" value="P:vacuole fusion, non-autophagic"/>
    <property type="evidence" value="ECO:0007669"/>
    <property type="project" value="EnsemblFungi"/>
</dbReference>
<name>I6NDY2_ERECY</name>
<dbReference type="InterPro" id="IPR000547">
    <property type="entry name" value="Clathrin_H-chain/VPS_repeat"/>
</dbReference>
<feature type="repeat" description="CHCR" evidence="5">
    <location>
        <begin position="588"/>
        <end position="731"/>
    </location>
</feature>
<dbReference type="Pfam" id="PF23556">
    <property type="entry name" value="TPR_Vps41"/>
    <property type="match status" value="1"/>
</dbReference>
<dbReference type="InterPro" id="IPR045111">
    <property type="entry name" value="Vps41/Vps8"/>
</dbReference>
<dbReference type="SUPFAM" id="SSF50978">
    <property type="entry name" value="WD40 repeat-like"/>
    <property type="match status" value="1"/>
</dbReference>
<evidence type="ECO:0000313" key="7">
    <source>
        <dbReference type="EMBL" id="AET40274.1"/>
    </source>
</evidence>
<dbReference type="InterPro" id="IPR016902">
    <property type="entry name" value="Vps41"/>
</dbReference>
<dbReference type="GO" id="GO:0009267">
    <property type="term" value="P:cellular response to starvation"/>
    <property type="evidence" value="ECO:0007669"/>
    <property type="project" value="TreeGrafter"/>
</dbReference>
<dbReference type="InterPro" id="IPR015943">
    <property type="entry name" value="WD40/YVTN_repeat-like_dom_sf"/>
</dbReference>
<dbReference type="GO" id="GO:0034058">
    <property type="term" value="P:endosomal vesicle fusion"/>
    <property type="evidence" value="ECO:0007669"/>
    <property type="project" value="UniProtKB-UniRule"/>
</dbReference>
<dbReference type="InterPro" id="IPR011990">
    <property type="entry name" value="TPR-like_helical_dom_sf"/>
</dbReference>
<dbReference type="GO" id="GO:0005770">
    <property type="term" value="C:late endosome"/>
    <property type="evidence" value="ECO:0007669"/>
    <property type="project" value="UniProtKB-UniRule"/>
</dbReference>
<sequence>MEPPMLKYTRITKLPKNFFNRDSISACLFHDKLFAFATHSGILHLTTPNFSPIRTFKCHRSSILSIQSDGEYFATASIDGTVVIGSITDQSDIIAFDFKRPVHAVVLDQSYKSTKIFISGGMAGEVIVSQRNWMGSRVDTRVDKDHGAIVGIYILDDILFWMNDNGITFYSISTKMKLLNVAFSKDSSVRPDLYWPRVHFPEVNTIIVCWGVYVWAFKVSLNTSVEKQKHLGSILTTAASSLRGIPDKKIKLEAHFKLDCLIAGIASFKDDQLLLLGLNPSPSKMEPPQLKVIDMLTGEEIHNDEVVSNNFQNLTLKDYHLGKYIGSNTPEYYLISSNDAILVKELSLKDRYTWFMDNGHYFKAWEISKFVLNEVDRLKTGLKCIEQLINDNNWTEAGNIMNLIFSSIEWNAIDDPAFKDFSIDGWQNMIGRFLETNHVDIVAPFLPQDPKLKPEIYDKVLKYYLENNNYEKFSHYLQSWPIDFYSSVEFEELLEEKCQYKEELDRKFCEFLCYLYLEEKKYMLAVNHLIKLKDPKALDILIRQNILATFMDRLLEIVLLPFNGNISEIENLSLEEVKITFSKSVQLLIQNRNSIQTNKLLHLFTPKLEPILFLYLEQLSSVEPILVAPHETKLVELYSKYEPSKLLEFLKRNTGYDIERAIEVCESKGVHYQELIYLWGKIGETKKALSLIIDKLNDPSLAISFVIDSNDSDLWEFLVSYSLDKPNFIKSLLEHRDEYGEKSLEVMKKVPAETEIDDDMKQILRNITKDNWLSLRVNKGVLKIIDDETKEVAHEFLKIRRLGKLFDKGN</sequence>
<dbReference type="PIRSF" id="PIRSF028921">
    <property type="entry name" value="VPS41"/>
    <property type="match status" value="1"/>
</dbReference>
<dbReference type="InterPro" id="IPR057780">
    <property type="entry name" value="Beta-prop_Vps41"/>
</dbReference>
<dbReference type="OMA" id="PQLVWQD"/>
<evidence type="ECO:0000259" key="6">
    <source>
        <dbReference type="Pfam" id="PF23411"/>
    </source>
</evidence>
<organism evidence="7 8">
    <name type="scientific">Eremothecium cymbalariae (strain CBS 270.75 / DBVPG 7215 / KCTC 17166 / NRRL Y-17582)</name>
    <name type="common">Yeast</name>
    <dbReference type="NCBI Taxonomy" id="931890"/>
    <lineage>
        <taxon>Eukaryota</taxon>
        <taxon>Fungi</taxon>
        <taxon>Dikarya</taxon>
        <taxon>Ascomycota</taxon>
        <taxon>Saccharomycotina</taxon>
        <taxon>Saccharomycetes</taxon>
        <taxon>Saccharomycetales</taxon>
        <taxon>Saccharomycetaceae</taxon>
        <taxon>Eremothecium</taxon>
    </lineage>
</organism>
<dbReference type="RefSeq" id="XP_003647091.1">
    <property type="nucleotide sequence ID" value="XM_003647043.1"/>
</dbReference>
<dbReference type="GO" id="GO:0099022">
    <property type="term" value="P:vesicle tethering"/>
    <property type="evidence" value="ECO:0007669"/>
    <property type="project" value="EnsemblFungi"/>
</dbReference>
<dbReference type="GO" id="GO:0034727">
    <property type="term" value="P:piecemeal microautophagy of the nucleus"/>
    <property type="evidence" value="ECO:0007669"/>
    <property type="project" value="EnsemblFungi"/>
</dbReference>
<proteinExistence type="inferred from homology"/>
<comment type="subcellular location">
    <subcellularLocation>
        <location evidence="4">Vacuole</location>
    </subcellularLocation>
</comment>
<dbReference type="GeneID" id="11468629"/>
<dbReference type="GO" id="GO:0032258">
    <property type="term" value="P:cytoplasm to vacuole targeting by the Cvt pathway"/>
    <property type="evidence" value="ECO:0007669"/>
    <property type="project" value="EnsemblFungi"/>
</dbReference>
<dbReference type="FunCoup" id="I6NDY2">
    <property type="interactions" value="687"/>
</dbReference>
<protein>
    <recommendedName>
        <fullName evidence="4">Vacuolar protein sorting-associated protein 41</fullName>
    </recommendedName>
</protein>
<keyword evidence="3 4" id="KW-0653">Protein transport</keyword>
<dbReference type="PROSITE" id="PS50236">
    <property type="entry name" value="CHCR"/>
    <property type="match status" value="1"/>
</dbReference>
<dbReference type="GO" id="GO:0000329">
    <property type="term" value="C:fungal-type vacuole membrane"/>
    <property type="evidence" value="ECO:0007669"/>
    <property type="project" value="UniProtKB-UniRule"/>
</dbReference>
<dbReference type="PANTHER" id="PTHR12616">
    <property type="entry name" value="VACUOLAR PROTEIN SORTING VPS41"/>
    <property type="match status" value="1"/>
</dbReference>
<feature type="domain" description="Vps41 beta-propeller" evidence="6">
    <location>
        <begin position="6"/>
        <end position="345"/>
    </location>
</feature>
<dbReference type="SUPFAM" id="SSF48371">
    <property type="entry name" value="ARM repeat"/>
    <property type="match status" value="1"/>
</dbReference>
<comment type="similarity">
    <text evidence="1 4">Belongs to the VPS41 family.</text>
</comment>
<dbReference type="OrthoDB" id="244107at2759"/>
<dbReference type="Proteomes" id="UP000006790">
    <property type="component" value="Chromosome 5"/>
</dbReference>
<evidence type="ECO:0000256" key="4">
    <source>
        <dbReference type="PIRNR" id="PIRNR028921"/>
    </source>
</evidence>
<dbReference type="eggNOG" id="KOG2066">
    <property type="taxonomic scope" value="Eukaryota"/>
</dbReference>
<evidence type="ECO:0000256" key="5">
    <source>
        <dbReference type="PROSITE-ProRule" id="PRU01006"/>
    </source>
</evidence>
<evidence type="ECO:0000256" key="3">
    <source>
        <dbReference type="ARBA" id="ARBA00022927"/>
    </source>
</evidence>
<dbReference type="Gene3D" id="1.25.40.10">
    <property type="entry name" value="Tetratricopeptide repeat domain"/>
    <property type="match status" value="1"/>
</dbReference>
<accession>I6NDY2</accession>
<evidence type="ECO:0000313" key="8">
    <source>
        <dbReference type="Proteomes" id="UP000006790"/>
    </source>
</evidence>
<dbReference type="InParanoid" id="I6NDY2"/>
<evidence type="ECO:0000256" key="1">
    <source>
        <dbReference type="ARBA" id="ARBA00009582"/>
    </source>
</evidence>
<reference evidence="7 8" key="1">
    <citation type="journal article" date="2011" name="G3 (Bethesda)">
        <title>Genome evolution in the Eremothecium clade of the Saccharomyces complex revealed by comparative genomics.</title>
        <authorList>
            <person name="Wendland J."/>
            <person name="Walther A."/>
        </authorList>
    </citation>
    <scope>NUCLEOTIDE SEQUENCE [LARGE SCALE GENOMIC DNA]</scope>
    <source>
        <strain evidence="8">CBS 270.75 / DBVPG 7215 / KCTC 17166 / NRRL Y-17582</strain>
    </source>
</reference>
<dbReference type="GO" id="GO:0031267">
    <property type="term" value="F:small GTPase binding"/>
    <property type="evidence" value="ECO:0007669"/>
    <property type="project" value="EnsemblFungi"/>
</dbReference>
<keyword evidence="8" id="KW-1185">Reference proteome</keyword>
<dbReference type="HOGENOM" id="CLU_001285_2_1_1"/>
<keyword evidence="4" id="KW-0926">Vacuole</keyword>
<dbReference type="STRING" id="931890.I6NDY2"/>
<dbReference type="GO" id="GO:0035542">
    <property type="term" value="P:regulation of SNARE complex assembly"/>
    <property type="evidence" value="ECO:0007669"/>
    <property type="project" value="EnsemblFungi"/>
</dbReference>
<dbReference type="GO" id="GO:0006624">
    <property type="term" value="P:vacuolar protein processing"/>
    <property type="evidence" value="ECO:0007669"/>
    <property type="project" value="EnsemblFungi"/>
</dbReference>
<dbReference type="EMBL" id="CP002501">
    <property type="protein sequence ID" value="AET40274.1"/>
    <property type="molecule type" value="Genomic_DNA"/>
</dbReference>
<keyword evidence="2 4" id="KW-0813">Transport</keyword>
<dbReference type="SMART" id="SM00299">
    <property type="entry name" value="CLH"/>
    <property type="match status" value="1"/>
</dbReference>
<dbReference type="GO" id="GO:0030897">
    <property type="term" value="C:HOPS complex"/>
    <property type="evidence" value="ECO:0007669"/>
    <property type="project" value="UniProtKB-UniRule"/>
</dbReference>
<dbReference type="InterPro" id="IPR036322">
    <property type="entry name" value="WD40_repeat_dom_sf"/>
</dbReference>
<dbReference type="AlphaFoldDB" id="I6NDY2"/>
<dbReference type="PANTHER" id="PTHR12616:SF1">
    <property type="entry name" value="VACUOLAR PROTEIN SORTING-ASSOCIATED PROTEIN 41 HOMOLOG"/>
    <property type="match status" value="1"/>
</dbReference>
<dbReference type="Gene3D" id="2.130.10.10">
    <property type="entry name" value="YVTN repeat-like/Quinoprotein amine dehydrogenase"/>
    <property type="match status" value="1"/>
</dbReference>
<dbReference type="InterPro" id="IPR016024">
    <property type="entry name" value="ARM-type_fold"/>
</dbReference>